<evidence type="ECO:0000256" key="1">
    <source>
        <dbReference type="SAM" id="MobiDB-lite"/>
    </source>
</evidence>
<accession>A0A446BD00</accession>
<proteinExistence type="predicted"/>
<dbReference type="Proteomes" id="UP000289323">
    <property type="component" value="Unassembled WGS sequence"/>
</dbReference>
<dbReference type="EMBL" id="OUUZ01000004">
    <property type="protein sequence ID" value="SPQ20364.1"/>
    <property type="molecule type" value="Genomic_DNA"/>
</dbReference>
<evidence type="ECO:0000313" key="3">
    <source>
        <dbReference type="Proteomes" id="UP000289323"/>
    </source>
</evidence>
<feature type="region of interest" description="Disordered" evidence="1">
    <location>
        <begin position="52"/>
        <end position="75"/>
    </location>
</feature>
<name>A0A446BD00_9PEZI</name>
<organism evidence="2 3">
    <name type="scientific">Thermothielavioides terrestris</name>
    <dbReference type="NCBI Taxonomy" id="2587410"/>
    <lineage>
        <taxon>Eukaryota</taxon>
        <taxon>Fungi</taxon>
        <taxon>Dikarya</taxon>
        <taxon>Ascomycota</taxon>
        <taxon>Pezizomycotina</taxon>
        <taxon>Sordariomycetes</taxon>
        <taxon>Sordariomycetidae</taxon>
        <taxon>Sordariales</taxon>
        <taxon>Chaetomiaceae</taxon>
        <taxon>Thermothielavioides</taxon>
    </lineage>
</organism>
<protein>
    <submittedName>
        <fullName evidence="2">62da8eee-6bcc-42c5-b31f-e33460192b69</fullName>
    </submittedName>
</protein>
<sequence>MNHGLLSQRSCVAVMMIKPRGARKALGHQESLSTETAAYWVGYLCPEGANPGYRGRSKSGTSEAGPVTDQVASSR</sequence>
<dbReference type="AlphaFoldDB" id="A0A446BD00"/>
<gene>
    <name evidence="2" type="ORF">TT172_LOCUS2783</name>
</gene>
<reference evidence="2 3" key="1">
    <citation type="submission" date="2018-04" db="EMBL/GenBank/DDBJ databases">
        <authorList>
            <person name="Huttner S."/>
            <person name="Dainat J."/>
        </authorList>
    </citation>
    <scope>NUCLEOTIDE SEQUENCE [LARGE SCALE GENOMIC DNA]</scope>
</reference>
<evidence type="ECO:0000313" key="2">
    <source>
        <dbReference type="EMBL" id="SPQ20364.1"/>
    </source>
</evidence>